<comment type="caution">
    <text evidence="9">The sequence shown here is derived from an EMBL/GenBank/DDBJ whole genome shotgun (WGS) entry which is preliminary data.</text>
</comment>
<keyword evidence="1 7" id="KW-0723">Serine/threonine-protein kinase</keyword>
<dbReference type="GO" id="GO:0009272">
    <property type="term" value="P:fungal-type cell wall biogenesis"/>
    <property type="evidence" value="ECO:0007669"/>
    <property type="project" value="UniProtKB-ARBA"/>
</dbReference>
<evidence type="ECO:0000256" key="5">
    <source>
        <dbReference type="ARBA" id="ARBA00022840"/>
    </source>
</evidence>
<dbReference type="Proteomes" id="UP000697127">
    <property type="component" value="Unassembled WGS sequence"/>
</dbReference>
<dbReference type="GO" id="GO:0030447">
    <property type="term" value="P:filamentous growth"/>
    <property type="evidence" value="ECO:0007669"/>
    <property type="project" value="UniProtKB-ARBA"/>
</dbReference>
<protein>
    <recommendedName>
        <fullName evidence="8">Protein kinase domain-containing protein</fullName>
    </recommendedName>
</protein>
<dbReference type="PROSITE" id="PS00107">
    <property type="entry name" value="PROTEIN_KINASE_ATP"/>
    <property type="match status" value="1"/>
</dbReference>
<comment type="similarity">
    <text evidence="7">Belongs to the protein kinase superfamily.</text>
</comment>
<dbReference type="InterPro" id="IPR050117">
    <property type="entry name" value="MAPK"/>
</dbReference>
<name>A0A9P7BHI4_9ASCO</name>
<evidence type="ECO:0000256" key="4">
    <source>
        <dbReference type="ARBA" id="ARBA00022777"/>
    </source>
</evidence>
<dbReference type="Gene3D" id="1.10.510.10">
    <property type="entry name" value="Transferase(Phosphotransferase) domain 1"/>
    <property type="match status" value="1"/>
</dbReference>
<keyword evidence="4" id="KW-0418">Kinase</keyword>
<dbReference type="FunFam" id="1.10.510.10:FF:000040">
    <property type="entry name" value="Mitogen-activated protein kinase"/>
    <property type="match status" value="1"/>
</dbReference>
<dbReference type="PROSITE" id="PS50011">
    <property type="entry name" value="PROTEIN_KINASE_DOM"/>
    <property type="match status" value="1"/>
</dbReference>
<dbReference type="SUPFAM" id="SSF56112">
    <property type="entry name" value="Protein kinase-like (PK-like)"/>
    <property type="match status" value="1"/>
</dbReference>
<dbReference type="InterPro" id="IPR008271">
    <property type="entry name" value="Ser/Thr_kinase_AS"/>
</dbReference>
<dbReference type="GO" id="GO:0005524">
    <property type="term" value="F:ATP binding"/>
    <property type="evidence" value="ECO:0007669"/>
    <property type="project" value="UniProtKB-UniRule"/>
</dbReference>
<evidence type="ECO:0000256" key="6">
    <source>
        <dbReference type="PROSITE-ProRule" id="PRU10141"/>
    </source>
</evidence>
<dbReference type="Gene3D" id="3.30.200.20">
    <property type="entry name" value="Phosphorylase Kinase, domain 1"/>
    <property type="match status" value="1"/>
</dbReference>
<dbReference type="SMART" id="SM00220">
    <property type="entry name" value="S_TKc"/>
    <property type="match status" value="1"/>
</dbReference>
<evidence type="ECO:0000313" key="9">
    <source>
        <dbReference type="EMBL" id="KAG0690530.1"/>
    </source>
</evidence>
<dbReference type="PANTHER" id="PTHR24055">
    <property type="entry name" value="MITOGEN-ACTIVATED PROTEIN KINASE"/>
    <property type="match status" value="1"/>
</dbReference>
<feature type="domain" description="Protein kinase" evidence="8">
    <location>
        <begin position="98"/>
        <end position="395"/>
    </location>
</feature>
<evidence type="ECO:0000313" key="10">
    <source>
        <dbReference type="Proteomes" id="UP000697127"/>
    </source>
</evidence>
<proteinExistence type="inferred from homology"/>
<keyword evidence="10" id="KW-1185">Reference proteome</keyword>
<evidence type="ECO:0000256" key="1">
    <source>
        <dbReference type="ARBA" id="ARBA00022527"/>
    </source>
</evidence>
<dbReference type="Pfam" id="PF00069">
    <property type="entry name" value="Pkinase"/>
    <property type="match status" value="1"/>
</dbReference>
<evidence type="ECO:0000256" key="7">
    <source>
        <dbReference type="RuleBase" id="RU000304"/>
    </source>
</evidence>
<dbReference type="AlphaFoldDB" id="A0A9P7BHI4"/>
<dbReference type="GO" id="GO:0004674">
    <property type="term" value="F:protein serine/threonine kinase activity"/>
    <property type="evidence" value="ECO:0007669"/>
    <property type="project" value="UniProtKB-KW"/>
</dbReference>
<dbReference type="InterPro" id="IPR000719">
    <property type="entry name" value="Prot_kinase_dom"/>
</dbReference>
<evidence type="ECO:0000259" key="8">
    <source>
        <dbReference type="PROSITE" id="PS50011"/>
    </source>
</evidence>
<dbReference type="InterPro" id="IPR011009">
    <property type="entry name" value="Kinase-like_dom_sf"/>
</dbReference>
<keyword evidence="2" id="KW-0808">Transferase</keyword>
<evidence type="ECO:0000256" key="3">
    <source>
        <dbReference type="ARBA" id="ARBA00022741"/>
    </source>
</evidence>
<feature type="binding site" evidence="6">
    <location>
        <position position="130"/>
    </location>
    <ligand>
        <name>ATP</name>
        <dbReference type="ChEBI" id="CHEBI:30616"/>
    </ligand>
</feature>
<accession>A0A9P7BHI4</accession>
<dbReference type="PROSITE" id="PS00108">
    <property type="entry name" value="PROTEIN_KINASE_ST"/>
    <property type="match status" value="1"/>
</dbReference>
<reference evidence="9" key="1">
    <citation type="submission" date="2020-11" db="EMBL/GenBank/DDBJ databases">
        <title>Kefir isolates.</title>
        <authorList>
            <person name="Marcisauskas S."/>
            <person name="Kim Y."/>
            <person name="Blasche S."/>
        </authorList>
    </citation>
    <scope>NUCLEOTIDE SEQUENCE</scope>
    <source>
        <strain evidence="9">Olga-1</strain>
    </source>
</reference>
<organism evidence="9 10">
    <name type="scientific">Pichia californica</name>
    <dbReference type="NCBI Taxonomy" id="460514"/>
    <lineage>
        <taxon>Eukaryota</taxon>
        <taxon>Fungi</taxon>
        <taxon>Dikarya</taxon>
        <taxon>Ascomycota</taxon>
        <taxon>Saccharomycotina</taxon>
        <taxon>Pichiomycetes</taxon>
        <taxon>Pichiales</taxon>
        <taxon>Pichiaceae</taxon>
        <taxon>Pichia</taxon>
    </lineage>
</organism>
<dbReference type="InterPro" id="IPR017441">
    <property type="entry name" value="Protein_kinase_ATP_BS"/>
</dbReference>
<evidence type="ECO:0000256" key="2">
    <source>
        <dbReference type="ARBA" id="ARBA00022679"/>
    </source>
</evidence>
<keyword evidence="3 6" id="KW-0547">Nucleotide-binding</keyword>
<dbReference type="EMBL" id="PUHW01000028">
    <property type="protein sequence ID" value="KAG0690530.1"/>
    <property type="molecule type" value="Genomic_DNA"/>
</dbReference>
<gene>
    <name evidence="9" type="ORF">C6P40_002519</name>
</gene>
<keyword evidence="5 6" id="KW-0067">ATP-binding</keyword>
<sequence length="449" mass="52083">MTINEIFAKDGFGHRYYNSKVSMYNYNECNSMLNNSSINKNNNIKITQNNNNNNNNIGGGVRDVINSSDCSSSSEELDTVGDNKVIYEKANFLINSRYRILQVLGKGSYGTVCSAIDLKAKDKTTVAIKKVCNIFTKEVLLKRAIRELKLMDFFKGHKNIIGLVDLDIVYMKPYDGLYCFQELCDYDLAKVIHSSVQFSEFHIKSFFYQICCGVKYIHSADVIHRDLKPGNILITAQGLLKICDFGLARGINEKYMNRNHRSSHITNYVATRWYRAPELILTRKSYGKAVDIWAVGCIFAELYGRRPIFIGDDQLHQVMEICKIIGTPPKHIIFGFGTTIAWEMFSEPKPRYQKRNWGDLYPHANFNAQDLLDCMICWDIEKRYTIEEILDHAYLEDIRNKDDEIIRDETFDFSFEWKIKTLSDMKMMLREEVENFKKKKHGYDKLVGI</sequence>